<proteinExistence type="inferred from homology"/>
<organism evidence="5 6">
    <name type="scientific">Actinoallomurus iriomotensis</name>
    <dbReference type="NCBI Taxonomy" id="478107"/>
    <lineage>
        <taxon>Bacteria</taxon>
        <taxon>Bacillati</taxon>
        <taxon>Actinomycetota</taxon>
        <taxon>Actinomycetes</taxon>
        <taxon>Streptosporangiales</taxon>
        <taxon>Thermomonosporaceae</taxon>
        <taxon>Actinoallomurus</taxon>
    </lineage>
</organism>
<dbReference type="RefSeq" id="WP_285621473.1">
    <property type="nucleotide sequence ID" value="NZ_BSTJ01000003.1"/>
</dbReference>
<feature type="domain" description="CN hydrolase" evidence="4">
    <location>
        <begin position="6"/>
        <end position="281"/>
    </location>
</feature>
<dbReference type="InterPro" id="IPR003010">
    <property type="entry name" value="C-N_Hydrolase"/>
</dbReference>
<dbReference type="PANTHER" id="PTHR46044:SF1">
    <property type="entry name" value="CN HYDROLASE DOMAIN-CONTAINING PROTEIN"/>
    <property type="match status" value="1"/>
</dbReference>
<dbReference type="AlphaFoldDB" id="A0A9W6RFT1"/>
<dbReference type="GO" id="GO:0000257">
    <property type="term" value="F:nitrilase activity"/>
    <property type="evidence" value="ECO:0007669"/>
    <property type="project" value="UniProtKB-ARBA"/>
</dbReference>
<dbReference type="EMBL" id="BSTJ01000003">
    <property type="protein sequence ID" value="GLY75034.1"/>
    <property type="molecule type" value="Genomic_DNA"/>
</dbReference>
<evidence type="ECO:0000256" key="2">
    <source>
        <dbReference type="PROSITE-ProRule" id="PRU10139"/>
    </source>
</evidence>
<dbReference type="PROSITE" id="PS50263">
    <property type="entry name" value="CN_HYDROLASE"/>
    <property type="match status" value="1"/>
</dbReference>
<sequence>MPTPRFKAAVVQAEPVWLDVHASTDKAIGLIAQAARNGAGLIAFPETWIPGYPAWIWSGSPLWGMKFIPRYYENSIVVGDEPFTRLAKAAAEHGITAVVGASERDGGSLYMAQFIFGAQGEVIATRRKLKPTSVERGVFGEGDGSDLAVHEVEGIGRLGALNCWEHLQPLTKYAMYSMNEQVHVASWPSLAKSRYTYPLSDEASMRISQVYALEGGCYVLAATTMLGERGLDMFAEGNEERVHFLSGGSGGFSQIFAPDGRPVGTTLPPDVEGLVYGEIDLGVIPLVKSLQDPAGHYSRGDVTRLLFDPRPRTPVVRAPLTAGARSSCDQSGVEWDIDEQRPSTEHVEPAEPLALPAVHRDASP</sequence>
<dbReference type="InterPro" id="IPR000132">
    <property type="entry name" value="Nitrilase/CN_hydratase_CS"/>
</dbReference>
<dbReference type="CDD" id="cd07564">
    <property type="entry name" value="nitrilases_CHs"/>
    <property type="match status" value="1"/>
</dbReference>
<comment type="similarity">
    <text evidence="1">Belongs to the carbon-nitrogen hydrolase superfamily. Nitrilase family.</text>
</comment>
<name>A0A9W6RFT1_9ACTN</name>
<gene>
    <name evidence="5" type="ORF">Airi01_033010</name>
</gene>
<comment type="caution">
    <text evidence="5">The sequence shown here is derived from an EMBL/GenBank/DDBJ whole genome shotgun (WGS) entry which is preliminary data.</text>
</comment>
<dbReference type="SUPFAM" id="SSF56317">
    <property type="entry name" value="Carbon-nitrogen hydrolase"/>
    <property type="match status" value="1"/>
</dbReference>
<evidence type="ECO:0000256" key="1">
    <source>
        <dbReference type="ARBA" id="ARBA00008129"/>
    </source>
</evidence>
<feature type="region of interest" description="Disordered" evidence="3">
    <location>
        <begin position="321"/>
        <end position="364"/>
    </location>
</feature>
<protein>
    <submittedName>
        <fullName evidence="5">Nitrilase</fullName>
    </submittedName>
</protein>
<dbReference type="InterPro" id="IPR036526">
    <property type="entry name" value="C-N_Hydrolase_sf"/>
</dbReference>
<evidence type="ECO:0000259" key="4">
    <source>
        <dbReference type="PROSITE" id="PS50263"/>
    </source>
</evidence>
<feature type="active site" description="Proton acceptor" evidence="2">
    <location>
        <position position="46"/>
    </location>
</feature>
<evidence type="ECO:0000313" key="5">
    <source>
        <dbReference type="EMBL" id="GLY75034.1"/>
    </source>
</evidence>
<dbReference type="PROSITE" id="PS00920">
    <property type="entry name" value="NITRIL_CHT_1"/>
    <property type="match status" value="1"/>
</dbReference>
<dbReference type="GO" id="GO:0018822">
    <property type="term" value="F:nitrile hydratase activity"/>
    <property type="evidence" value="ECO:0007669"/>
    <property type="project" value="TreeGrafter"/>
</dbReference>
<evidence type="ECO:0000313" key="6">
    <source>
        <dbReference type="Proteomes" id="UP001165135"/>
    </source>
</evidence>
<reference evidence="5" key="1">
    <citation type="submission" date="2023-03" db="EMBL/GenBank/DDBJ databases">
        <title>Actinoallomurus iriomotensis NBRC 103681.</title>
        <authorList>
            <person name="Ichikawa N."/>
            <person name="Sato H."/>
            <person name="Tonouchi N."/>
        </authorList>
    </citation>
    <scope>NUCLEOTIDE SEQUENCE</scope>
    <source>
        <strain evidence="5">NBRC 103681</strain>
    </source>
</reference>
<dbReference type="Pfam" id="PF00795">
    <property type="entry name" value="CN_hydrolase"/>
    <property type="match status" value="1"/>
</dbReference>
<evidence type="ECO:0000256" key="3">
    <source>
        <dbReference type="SAM" id="MobiDB-lite"/>
    </source>
</evidence>
<dbReference type="Proteomes" id="UP001165135">
    <property type="component" value="Unassembled WGS sequence"/>
</dbReference>
<accession>A0A9W6RFT1</accession>
<dbReference type="PANTHER" id="PTHR46044">
    <property type="entry name" value="NITRILASE"/>
    <property type="match status" value="1"/>
</dbReference>
<dbReference type="InterPro" id="IPR044149">
    <property type="entry name" value="Nitrilases_CHs"/>
</dbReference>
<feature type="compositionally biased region" description="Basic and acidic residues" evidence="3">
    <location>
        <begin position="338"/>
        <end position="349"/>
    </location>
</feature>
<dbReference type="PROSITE" id="PS00921">
    <property type="entry name" value="NITRIL_CHT_2"/>
    <property type="match status" value="1"/>
</dbReference>
<dbReference type="Gene3D" id="3.60.110.10">
    <property type="entry name" value="Carbon-nitrogen hydrolase"/>
    <property type="match status" value="1"/>
</dbReference>
<dbReference type="GO" id="GO:0051410">
    <property type="term" value="P:detoxification of nitrogen compound"/>
    <property type="evidence" value="ECO:0007669"/>
    <property type="project" value="TreeGrafter"/>
</dbReference>